<evidence type="ECO:0000313" key="1">
    <source>
        <dbReference type="EMBL" id="MPC09859.1"/>
    </source>
</evidence>
<sequence>MKWKCIVNRSPLLPGEVDARLVNQTSAKMYAWVWNIFFASKDEPKDLVNKETSIPMLTKNQNV</sequence>
<name>A0A5B7CK09_PORTR</name>
<dbReference type="Proteomes" id="UP000324222">
    <property type="component" value="Unassembled WGS sequence"/>
</dbReference>
<dbReference type="EMBL" id="VSRR010000089">
    <property type="protein sequence ID" value="MPC09859.1"/>
    <property type="molecule type" value="Genomic_DNA"/>
</dbReference>
<organism evidence="1 2">
    <name type="scientific">Portunus trituberculatus</name>
    <name type="common">Swimming crab</name>
    <name type="synonym">Neptunus trituberculatus</name>
    <dbReference type="NCBI Taxonomy" id="210409"/>
    <lineage>
        <taxon>Eukaryota</taxon>
        <taxon>Metazoa</taxon>
        <taxon>Ecdysozoa</taxon>
        <taxon>Arthropoda</taxon>
        <taxon>Crustacea</taxon>
        <taxon>Multicrustacea</taxon>
        <taxon>Malacostraca</taxon>
        <taxon>Eumalacostraca</taxon>
        <taxon>Eucarida</taxon>
        <taxon>Decapoda</taxon>
        <taxon>Pleocyemata</taxon>
        <taxon>Brachyura</taxon>
        <taxon>Eubrachyura</taxon>
        <taxon>Portunoidea</taxon>
        <taxon>Portunidae</taxon>
        <taxon>Portuninae</taxon>
        <taxon>Portunus</taxon>
    </lineage>
</organism>
<protein>
    <submittedName>
        <fullName evidence="1">Uncharacterized protein</fullName>
    </submittedName>
</protein>
<reference evidence="1 2" key="1">
    <citation type="submission" date="2019-05" db="EMBL/GenBank/DDBJ databases">
        <title>Another draft genome of Portunus trituberculatus and its Hox gene families provides insights of decapod evolution.</title>
        <authorList>
            <person name="Jeong J.-H."/>
            <person name="Song I."/>
            <person name="Kim S."/>
            <person name="Choi T."/>
            <person name="Kim D."/>
            <person name="Ryu S."/>
            <person name="Kim W."/>
        </authorList>
    </citation>
    <scope>NUCLEOTIDE SEQUENCE [LARGE SCALE GENOMIC DNA]</scope>
    <source>
        <tissue evidence="1">Muscle</tissue>
    </source>
</reference>
<comment type="caution">
    <text evidence="1">The sequence shown here is derived from an EMBL/GenBank/DDBJ whole genome shotgun (WGS) entry which is preliminary data.</text>
</comment>
<proteinExistence type="predicted"/>
<keyword evidence="2" id="KW-1185">Reference proteome</keyword>
<evidence type="ECO:0000313" key="2">
    <source>
        <dbReference type="Proteomes" id="UP000324222"/>
    </source>
</evidence>
<dbReference type="AlphaFoldDB" id="A0A5B7CK09"/>
<accession>A0A5B7CK09</accession>
<gene>
    <name evidence="1" type="ORF">E2C01_002477</name>
</gene>